<dbReference type="EMBL" id="JAAAIP010001775">
    <property type="protein sequence ID" value="KAG0303932.1"/>
    <property type="molecule type" value="Genomic_DNA"/>
</dbReference>
<proteinExistence type="inferred from homology"/>
<feature type="domain" description="AMP-dependent synthetase/ligase" evidence="3">
    <location>
        <begin position="27"/>
        <end position="275"/>
    </location>
</feature>
<evidence type="ECO:0000313" key="4">
    <source>
        <dbReference type="EMBL" id="KAG0303932.1"/>
    </source>
</evidence>
<dbReference type="InterPro" id="IPR020845">
    <property type="entry name" value="AMP-binding_CS"/>
</dbReference>
<comment type="caution">
    <text evidence="4">The sequence shown here is derived from an EMBL/GenBank/DDBJ whole genome shotgun (WGS) entry which is preliminary data.</text>
</comment>
<evidence type="ECO:0000256" key="2">
    <source>
        <dbReference type="ARBA" id="ARBA00022598"/>
    </source>
</evidence>
<feature type="non-terminal residue" evidence="4">
    <location>
        <position position="276"/>
    </location>
</feature>
<keyword evidence="5" id="KW-1185">Reference proteome</keyword>
<protein>
    <recommendedName>
        <fullName evidence="3">AMP-dependent synthetase/ligase domain-containing protein</fullName>
    </recommendedName>
</protein>
<dbReference type="Gene3D" id="3.40.50.980">
    <property type="match status" value="2"/>
</dbReference>
<sequence>MTIYRSTFPDQVIPQINAYSFAISNPNKTPDSKVSFIDATSRREITFGQWKHDIRRWATGLHNLGFKRGDVVALFSFNQVDYSITMFGPLVIGGITTTVNSAYTADELAHQLEDSGASIIVTHLELLSIAIEGAKKVGLSLNRILLYGDKEFNGFKPYSSTFPPEDTPESQLVPILNLDGQAANETTALICYSSGTTGKSKGVELTHVNLNSNSCQITPLEGDIPMHENIALAVLPMYHIYGIQAHLMYGVYNSIQTVILQKFSPVDFLQTIQDFK</sequence>
<evidence type="ECO:0000256" key="1">
    <source>
        <dbReference type="ARBA" id="ARBA00006432"/>
    </source>
</evidence>
<name>A0A9P6QY13_9FUNG</name>
<evidence type="ECO:0000313" key="5">
    <source>
        <dbReference type="Proteomes" id="UP000738325"/>
    </source>
</evidence>
<keyword evidence="2" id="KW-0436">Ligase</keyword>
<dbReference type="SUPFAM" id="SSF56801">
    <property type="entry name" value="Acetyl-CoA synthetase-like"/>
    <property type="match status" value="1"/>
</dbReference>
<dbReference type="Pfam" id="PF00501">
    <property type="entry name" value="AMP-binding"/>
    <property type="match status" value="1"/>
</dbReference>
<dbReference type="OrthoDB" id="1898221at2759"/>
<organism evidence="4 5">
    <name type="scientific">Dissophora globulifera</name>
    <dbReference type="NCBI Taxonomy" id="979702"/>
    <lineage>
        <taxon>Eukaryota</taxon>
        <taxon>Fungi</taxon>
        <taxon>Fungi incertae sedis</taxon>
        <taxon>Mucoromycota</taxon>
        <taxon>Mortierellomycotina</taxon>
        <taxon>Mortierellomycetes</taxon>
        <taxon>Mortierellales</taxon>
        <taxon>Mortierellaceae</taxon>
        <taxon>Dissophora</taxon>
    </lineage>
</organism>
<accession>A0A9P6QY13</accession>
<dbReference type="PANTHER" id="PTHR24096">
    <property type="entry name" value="LONG-CHAIN-FATTY-ACID--COA LIGASE"/>
    <property type="match status" value="1"/>
</dbReference>
<dbReference type="AlphaFoldDB" id="A0A9P6QY13"/>
<dbReference type="GO" id="GO:0016405">
    <property type="term" value="F:CoA-ligase activity"/>
    <property type="evidence" value="ECO:0007669"/>
    <property type="project" value="TreeGrafter"/>
</dbReference>
<comment type="similarity">
    <text evidence="1">Belongs to the ATP-dependent AMP-binding enzyme family.</text>
</comment>
<dbReference type="Proteomes" id="UP000738325">
    <property type="component" value="Unassembled WGS sequence"/>
</dbReference>
<dbReference type="PANTHER" id="PTHR24096:SF149">
    <property type="entry name" value="AMP-BINDING DOMAIN-CONTAINING PROTEIN-RELATED"/>
    <property type="match status" value="1"/>
</dbReference>
<evidence type="ECO:0000259" key="3">
    <source>
        <dbReference type="Pfam" id="PF00501"/>
    </source>
</evidence>
<dbReference type="InterPro" id="IPR000873">
    <property type="entry name" value="AMP-dep_synth/lig_dom"/>
</dbReference>
<dbReference type="PROSITE" id="PS00455">
    <property type="entry name" value="AMP_BINDING"/>
    <property type="match status" value="1"/>
</dbReference>
<gene>
    <name evidence="4" type="ORF">BGZ99_002551</name>
</gene>
<reference evidence="4" key="1">
    <citation type="journal article" date="2020" name="Fungal Divers.">
        <title>Resolving the Mortierellaceae phylogeny through synthesis of multi-gene phylogenetics and phylogenomics.</title>
        <authorList>
            <person name="Vandepol N."/>
            <person name="Liber J."/>
            <person name="Desiro A."/>
            <person name="Na H."/>
            <person name="Kennedy M."/>
            <person name="Barry K."/>
            <person name="Grigoriev I.V."/>
            <person name="Miller A.N."/>
            <person name="O'Donnell K."/>
            <person name="Stajich J.E."/>
            <person name="Bonito G."/>
        </authorList>
    </citation>
    <scope>NUCLEOTIDE SEQUENCE</scope>
    <source>
        <strain evidence="4">REB-010B</strain>
    </source>
</reference>